<evidence type="ECO:0000256" key="1">
    <source>
        <dbReference type="PROSITE-ProRule" id="PRU00703"/>
    </source>
</evidence>
<reference evidence="3 4" key="1">
    <citation type="submission" date="2017-07" db="EMBL/GenBank/DDBJ databases">
        <title>Fictibacillus sp. nov. GDSW-R2A3 Genome sequencing and assembly.</title>
        <authorList>
            <person name="Mayilraj S."/>
        </authorList>
    </citation>
    <scope>NUCLEOTIDE SEQUENCE [LARGE SCALE GENOMIC DNA]</scope>
    <source>
        <strain evidence="3 4">GDSW-R2A3</strain>
    </source>
</reference>
<dbReference type="Pfam" id="PF00571">
    <property type="entry name" value="CBS"/>
    <property type="match status" value="1"/>
</dbReference>
<dbReference type="Proteomes" id="UP000215059">
    <property type="component" value="Unassembled WGS sequence"/>
</dbReference>
<dbReference type="PROSITE" id="PS51371">
    <property type="entry name" value="CBS"/>
    <property type="match status" value="1"/>
</dbReference>
<dbReference type="AlphaFoldDB" id="A0A235F949"/>
<dbReference type="EMBL" id="NOII01000003">
    <property type="protein sequence ID" value="OYD57699.1"/>
    <property type="molecule type" value="Genomic_DNA"/>
</dbReference>
<dbReference type="InterPro" id="IPR046342">
    <property type="entry name" value="CBS_dom_sf"/>
</dbReference>
<keyword evidence="4" id="KW-1185">Reference proteome</keyword>
<organism evidence="3 4">
    <name type="scientific">Fictibacillus aquaticus</name>
    <dbReference type="NCBI Taxonomy" id="2021314"/>
    <lineage>
        <taxon>Bacteria</taxon>
        <taxon>Bacillati</taxon>
        <taxon>Bacillota</taxon>
        <taxon>Bacilli</taxon>
        <taxon>Bacillales</taxon>
        <taxon>Fictibacillaceae</taxon>
        <taxon>Fictibacillus</taxon>
    </lineage>
</organism>
<evidence type="ECO:0000259" key="2">
    <source>
        <dbReference type="PROSITE" id="PS51371"/>
    </source>
</evidence>
<feature type="domain" description="CBS" evidence="2">
    <location>
        <begin position="108"/>
        <end position="164"/>
    </location>
</feature>
<dbReference type="InterPro" id="IPR000644">
    <property type="entry name" value="CBS_dom"/>
</dbReference>
<gene>
    <name evidence="3" type="ORF">CGZ90_13630</name>
</gene>
<name>A0A235F949_9BACL</name>
<dbReference type="OrthoDB" id="49104at2"/>
<dbReference type="RefSeq" id="WP_094253050.1">
    <property type="nucleotide sequence ID" value="NZ_JBHLXL010000001.1"/>
</dbReference>
<keyword evidence="1" id="KW-0129">CBS domain</keyword>
<accession>A0A235F949</accession>
<dbReference type="SUPFAM" id="SSF54631">
    <property type="entry name" value="CBS-domain pair"/>
    <property type="match status" value="1"/>
</dbReference>
<evidence type="ECO:0000313" key="3">
    <source>
        <dbReference type="EMBL" id="OYD57699.1"/>
    </source>
</evidence>
<evidence type="ECO:0000313" key="4">
    <source>
        <dbReference type="Proteomes" id="UP000215059"/>
    </source>
</evidence>
<protein>
    <recommendedName>
        <fullName evidence="2">CBS domain-containing protein</fullName>
    </recommendedName>
</protein>
<comment type="caution">
    <text evidence="3">The sequence shown here is derived from an EMBL/GenBank/DDBJ whole genome shotgun (WGS) entry which is preliminary data.</text>
</comment>
<sequence>MNNTNISPNDLAERFEVAFNQIHHILKRLNPDEYNDAFVKLLSDSSRKHRAIQRVYYDLRQFAKLRNALVHEKLRKHTYIATPSIEAVLQIENIAHVLDKPPSVTQIATAAVVTIGMDTPIEKVIQIMNESSYNQFPVYESNTFQFLLTESGLTSWMGASILNENISLAGKKARDIQPFESEHNVVFVNRSMDIFELEDIYEECFQNKQKLEAAIVTNHGSPLEKPLGIITPWDLIEIDLLHHGEQIAHA</sequence>
<proteinExistence type="predicted"/>
<dbReference type="Gene3D" id="3.10.580.10">
    <property type="entry name" value="CBS-domain"/>
    <property type="match status" value="1"/>
</dbReference>